<accession>A0A0L6VSB9</accession>
<dbReference type="VEuPathDB" id="FungiDB:VP01_118g4"/>
<comment type="caution">
    <text evidence="2">The sequence shown here is derived from an EMBL/GenBank/DDBJ whole genome shotgun (WGS) entry which is preliminary data.</text>
</comment>
<dbReference type="EMBL" id="LAVV01002110">
    <property type="protein sequence ID" value="KNZ63090.1"/>
    <property type="molecule type" value="Genomic_DNA"/>
</dbReference>
<reference evidence="2 3" key="1">
    <citation type="submission" date="2015-08" db="EMBL/GenBank/DDBJ databases">
        <title>Next Generation Sequencing and Analysis of the Genome of Puccinia sorghi L Schw, the Causal Agent of Maize Common Rust.</title>
        <authorList>
            <person name="Rochi L."/>
            <person name="Burguener G."/>
            <person name="Darino M."/>
            <person name="Turjanski A."/>
            <person name="Kreff E."/>
            <person name="Dieguez M.J."/>
            <person name="Sacco F."/>
        </authorList>
    </citation>
    <scope>NUCLEOTIDE SEQUENCE [LARGE SCALE GENOMIC DNA]</scope>
    <source>
        <strain evidence="2 3">RO10H11247</strain>
    </source>
</reference>
<evidence type="ECO:0000313" key="3">
    <source>
        <dbReference type="Proteomes" id="UP000037035"/>
    </source>
</evidence>
<name>A0A0L6VSB9_9BASI</name>
<dbReference type="Proteomes" id="UP000037035">
    <property type="component" value="Unassembled WGS sequence"/>
</dbReference>
<sequence>MTGTYYEDNSNTVWFFEAEGCCRIKHCTVIEDEETGESFVVENGELIYYHLVHPNRQHDPKPSETLTIKFTLDSFPSAPFHPKSCKWEKLVRFFLNHTNYMYQVKNNGVHMGGSMWDGGWRKSLTKGESFETRLMLSWRLKIRLIFIFKKWLLEFLESTMQFSLEKSPFHGLKGSDFSSFFTFTMYNLLNKDHKDNDIKTWTFVCWIPLFNLQTFSKTDPILSNKGFKRMGGSGNHILCLQIKLPYPPDS</sequence>
<gene>
    <name evidence="2" type="ORF">VP01_118g4</name>
</gene>
<dbReference type="AlphaFoldDB" id="A0A0L6VSB9"/>
<protein>
    <recommendedName>
        <fullName evidence="1">Tet-like 2OG-Fe(II) oxygenase domain-containing protein</fullName>
    </recommendedName>
</protein>
<dbReference type="InterPro" id="IPR046798">
    <property type="entry name" value="2OG-FeII_Oxy_6"/>
</dbReference>
<evidence type="ECO:0000259" key="1">
    <source>
        <dbReference type="Pfam" id="PF20515"/>
    </source>
</evidence>
<evidence type="ECO:0000313" key="2">
    <source>
        <dbReference type="EMBL" id="KNZ63090.1"/>
    </source>
</evidence>
<proteinExistence type="predicted"/>
<dbReference type="Pfam" id="PF20515">
    <property type="entry name" value="2OG-FeII_Oxy_6"/>
    <property type="match status" value="1"/>
</dbReference>
<feature type="domain" description="Tet-like 2OG-Fe(II) oxygenase" evidence="1">
    <location>
        <begin position="170"/>
        <end position="232"/>
    </location>
</feature>
<keyword evidence="3" id="KW-1185">Reference proteome</keyword>
<organism evidence="2 3">
    <name type="scientific">Puccinia sorghi</name>
    <dbReference type="NCBI Taxonomy" id="27349"/>
    <lineage>
        <taxon>Eukaryota</taxon>
        <taxon>Fungi</taxon>
        <taxon>Dikarya</taxon>
        <taxon>Basidiomycota</taxon>
        <taxon>Pucciniomycotina</taxon>
        <taxon>Pucciniomycetes</taxon>
        <taxon>Pucciniales</taxon>
        <taxon>Pucciniaceae</taxon>
        <taxon>Puccinia</taxon>
    </lineage>
</organism>